<dbReference type="Gene3D" id="1.10.10.10">
    <property type="entry name" value="Winged helix-like DNA-binding domain superfamily/Winged helix DNA-binding domain"/>
    <property type="match status" value="1"/>
</dbReference>
<dbReference type="CDD" id="cd00090">
    <property type="entry name" value="HTH_ARSR"/>
    <property type="match status" value="1"/>
</dbReference>
<keyword evidence="6" id="KW-1185">Reference proteome</keyword>
<protein>
    <submittedName>
        <fullName evidence="5">Winged helix-turn-helix transcriptional regulator</fullName>
    </submittedName>
</protein>
<name>A0ABW4G662_9ACTN</name>
<dbReference type="PANTHER" id="PTHR33204">
    <property type="entry name" value="TRANSCRIPTIONAL REGULATOR, MARR FAMILY"/>
    <property type="match status" value="1"/>
</dbReference>
<comment type="caution">
    <text evidence="5">The sequence shown here is derived from an EMBL/GenBank/DDBJ whole genome shotgun (WGS) entry which is preliminary data.</text>
</comment>
<keyword evidence="3" id="KW-0804">Transcription</keyword>
<evidence type="ECO:0000313" key="5">
    <source>
        <dbReference type="EMBL" id="MFD1536887.1"/>
    </source>
</evidence>
<dbReference type="Pfam" id="PF01638">
    <property type="entry name" value="HxlR"/>
    <property type="match status" value="1"/>
</dbReference>
<evidence type="ECO:0000256" key="1">
    <source>
        <dbReference type="ARBA" id="ARBA00023015"/>
    </source>
</evidence>
<organism evidence="5 6">
    <name type="scientific">Nonomuraea guangzhouensis</name>
    <dbReference type="NCBI Taxonomy" id="1291555"/>
    <lineage>
        <taxon>Bacteria</taxon>
        <taxon>Bacillati</taxon>
        <taxon>Actinomycetota</taxon>
        <taxon>Actinomycetes</taxon>
        <taxon>Streptosporangiales</taxon>
        <taxon>Streptosporangiaceae</taxon>
        <taxon>Nonomuraea</taxon>
    </lineage>
</organism>
<evidence type="ECO:0000313" key="6">
    <source>
        <dbReference type="Proteomes" id="UP001597097"/>
    </source>
</evidence>
<dbReference type="Proteomes" id="UP001597097">
    <property type="component" value="Unassembled WGS sequence"/>
</dbReference>
<keyword evidence="1" id="KW-0805">Transcription regulation</keyword>
<dbReference type="SUPFAM" id="SSF46785">
    <property type="entry name" value="Winged helix' DNA-binding domain"/>
    <property type="match status" value="1"/>
</dbReference>
<dbReference type="InterPro" id="IPR002577">
    <property type="entry name" value="HTH_HxlR"/>
</dbReference>
<proteinExistence type="predicted"/>
<dbReference type="PROSITE" id="PS51118">
    <property type="entry name" value="HTH_HXLR"/>
    <property type="match status" value="1"/>
</dbReference>
<dbReference type="InterPro" id="IPR011991">
    <property type="entry name" value="ArsR-like_HTH"/>
</dbReference>
<evidence type="ECO:0000259" key="4">
    <source>
        <dbReference type="PROSITE" id="PS51118"/>
    </source>
</evidence>
<dbReference type="EMBL" id="JBHUCM010000007">
    <property type="protein sequence ID" value="MFD1536887.1"/>
    <property type="molecule type" value="Genomic_DNA"/>
</dbReference>
<reference evidence="6" key="1">
    <citation type="journal article" date="2019" name="Int. J. Syst. Evol. Microbiol.">
        <title>The Global Catalogue of Microorganisms (GCM) 10K type strain sequencing project: providing services to taxonomists for standard genome sequencing and annotation.</title>
        <authorList>
            <consortium name="The Broad Institute Genomics Platform"/>
            <consortium name="The Broad Institute Genome Sequencing Center for Infectious Disease"/>
            <person name="Wu L."/>
            <person name="Ma J."/>
        </authorList>
    </citation>
    <scope>NUCLEOTIDE SEQUENCE [LARGE SCALE GENOMIC DNA]</scope>
    <source>
        <strain evidence="6">CGMCC 1.15399</strain>
    </source>
</reference>
<dbReference type="PANTHER" id="PTHR33204:SF18">
    <property type="entry name" value="TRANSCRIPTIONAL REGULATORY PROTEIN"/>
    <property type="match status" value="1"/>
</dbReference>
<evidence type="ECO:0000256" key="3">
    <source>
        <dbReference type="ARBA" id="ARBA00023163"/>
    </source>
</evidence>
<dbReference type="RefSeq" id="WP_308126830.1">
    <property type="nucleotide sequence ID" value="NZ_JAHKRM010000003.1"/>
</dbReference>
<dbReference type="InterPro" id="IPR036390">
    <property type="entry name" value="WH_DNA-bd_sf"/>
</dbReference>
<keyword evidence="2" id="KW-0238">DNA-binding</keyword>
<feature type="domain" description="HTH hxlR-type" evidence="4">
    <location>
        <begin position="19"/>
        <end position="117"/>
    </location>
</feature>
<sequence>MDHHDDSPFEPYGDFIADCPARLAVDLFAHAWLPVVAFALKDGPMRPGRLRREIGSISQKVLTQTLRRMERCGLVERRRYAEAPPRVEYELTQAGKDLLTPIRALGDWAYRYADTVLTAYDDSARTAG</sequence>
<evidence type="ECO:0000256" key="2">
    <source>
        <dbReference type="ARBA" id="ARBA00023125"/>
    </source>
</evidence>
<accession>A0ABW4G662</accession>
<gene>
    <name evidence="5" type="ORF">ACFSJ0_07575</name>
</gene>
<dbReference type="InterPro" id="IPR036388">
    <property type="entry name" value="WH-like_DNA-bd_sf"/>
</dbReference>